<evidence type="ECO:0000256" key="4">
    <source>
        <dbReference type="ARBA" id="ARBA00022741"/>
    </source>
</evidence>
<keyword evidence="1" id="KW-0600">Photoreceptor protein</keyword>
<dbReference type="InterPro" id="IPR035965">
    <property type="entry name" value="PAS-like_dom_sf"/>
</dbReference>
<evidence type="ECO:0000256" key="3">
    <source>
        <dbReference type="ARBA" id="ARBA00022679"/>
    </source>
</evidence>
<keyword evidence="5" id="KW-0418">Kinase</keyword>
<dbReference type="AlphaFoldDB" id="A0A0D2MLX9"/>
<gene>
    <name evidence="8" type="ORF">MNEG_4103</name>
</gene>
<protein>
    <recommendedName>
        <fullName evidence="7">PAS domain-containing protein</fullName>
    </recommendedName>
</protein>
<feature type="domain" description="PAS" evidence="7">
    <location>
        <begin position="19"/>
        <end position="72"/>
    </location>
</feature>
<dbReference type="Gene3D" id="3.30.450.20">
    <property type="entry name" value="PAS domain"/>
    <property type="match status" value="1"/>
</dbReference>
<dbReference type="SMART" id="SM00091">
    <property type="entry name" value="PAS"/>
    <property type="match status" value="2"/>
</dbReference>
<dbReference type="SUPFAM" id="SSF55785">
    <property type="entry name" value="PYP-like sensor domain (PAS domain)"/>
    <property type="match status" value="1"/>
</dbReference>
<keyword evidence="3" id="KW-0808">Transferase</keyword>
<evidence type="ECO:0000256" key="6">
    <source>
        <dbReference type="ARBA" id="ARBA00022840"/>
    </source>
</evidence>
<dbReference type="GO" id="GO:0016301">
    <property type="term" value="F:kinase activity"/>
    <property type="evidence" value="ECO:0007669"/>
    <property type="project" value="UniProtKB-KW"/>
</dbReference>
<accession>A0A0D2MLX9</accession>
<dbReference type="EMBL" id="KK100771">
    <property type="protein sequence ID" value="KIZ03850.1"/>
    <property type="molecule type" value="Genomic_DNA"/>
</dbReference>
<keyword evidence="9" id="KW-1185">Reference proteome</keyword>
<dbReference type="NCBIfam" id="TIGR00229">
    <property type="entry name" value="sensory_box"/>
    <property type="match status" value="1"/>
</dbReference>
<dbReference type="CDD" id="cd00130">
    <property type="entry name" value="PAS"/>
    <property type="match status" value="1"/>
</dbReference>
<evidence type="ECO:0000313" key="9">
    <source>
        <dbReference type="Proteomes" id="UP000054498"/>
    </source>
</evidence>
<evidence type="ECO:0000256" key="5">
    <source>
        <dbReference type="ARBA" id="ARBA00022777"/>
    </source>
</evidence>
<evidence type="ECO:0000259" key="7">
    <source>
        <dbReference type="PROSITE" id="PS50112"/>
    </source>
</evidence>
<dbReference type="GeneID" id="25736981"/>
<dbReference type="FunFam" id="3.30.450.20:FF:000060">
    <property type="entry name" value="Sensor protein FixL"/>
    <property type="match status" value="1"/>
</dbReference>
<dbReference type="InterPro" id="IPR000014">
    <property type="entry name" value="PAS"/>
</dbReference>
<keyword evidence="4" id="KW-0547">Nucleotide-binding</keyword>
<feature type="domain" description="PAS" evidence="7">
    <location>
        <begin position="231"/>
        <end position="276"/>
    </location>
</feature>
<dbReference type="PANTHER" id="PTHR31600">
    <property type="entry name" value="TINY MACROCYSTS PROTEIN B-RELATED"/>
    <property type="match status" value="1"/>
</dbReference>
<dbReference type="GO" id="GO:0009881">
    <property type="term" value="F:photoreceptor activity"/>
    <property type="evidence" value="ECO:0007669"/>
    <property type="project" value="UniProtKB-KW"/>
</dbReference>
<dbReference type="Proteomes" id="UP000054498">
    <property type="component" value="Unassembled WGS sequence"/>
</dbReference>
<keyword evidence="6" id="KW-0067">ATP-binding</keyword>
<evidence type="ECO:0000256" key="2">
    <source>
        <dbReference type="ARBA" id="ARBA00022606"/>
    </source>
</evidence>
<reference evidence="8 9" key="1">
    <citation type="journal article" date="2013" name="BMC Genomics">
        <title>Reconstruction of the lipid metabolism for the microalga Monoraphidium neglectum from its genome sequence reveals characteristics suitable for biofuel production.</title>
        <authorList>
            <person name="Bogen C."/>
            <person name="Al-Dilaimi A."/>
            <person name="Albersmeier A."/>
            <person name="Wichmann J."/>
            <person name="Grundmann M."/>
            <person name="Rupp O."/>
            <person name="Lauersen K.J."/>
            <person name="Blifernez-Klassen O."/>
            <person name="Kalinowski J."/>
            <person name="Goesmann A."/>
            <person name="Mussgnug J.H."/>
            <person name="Kruse O."/>
        </authorList>
    </citation>
    <scope>NUCLEOTIDE SEQUENCE [LARGE SCALE GENOMIC DNA]</scope>
    <source>
        <strain evidence="8 9">SAG 48.87</strain>
    </source>
</reference>
<dbReference type="Pfam" id="PF13426">
    <property type="entry name" value="PAS_9"/>
    <property type="match status" value="1"/>
</dbReference>
<keyword evidence="2" id="KW-0716">Sensory transduction</keyword>
<proteinExistence type="predicted"/>
<name>A0A0D2MLX9_9CHLO</name>
<dbReference type="PROSITE" id="PS50112">
    <property type="entry name" value="PAS"/>
    <property type="match status" value="2"/>
</dbReference>
<evidence type="ECO:0000313" key="8">
    <source>
        <dbReference type="EMBL" id="KIZ03850.1"/>
    </source>
</evidence>
<organism evidence="8 9">
    <name type="scientific">Monoraphidium neglectum</name>
    <dbReference type="NCBI Taxonomy" id="145388"/>
    <lineage>
        <taxon>Eukaryota</taxon>
        <taxon>Viridiplantae</taxon>
        <taxon>Chlorophyta</taxon>
        <taxon>core chlorophytes</taxon>
        <taxon>Chlorophyceae</taxon>
        <taxon>CS clade</taxon>
        <taxon>Sphaeropleales</taxon>
        <taxon>Selenastraceae</taxon>
        <taxon>Monoraphidium</taxon>
    </lineage>
</organism>
<dbReference type="RefSeq" id="XP_013902869.1">
    <property type="nucleotide sequence ID" value="XM_014047415.1"/>
</dbReference>
<dbReference type="InterPro" id="IPR052994">
    <property type="entry name" value="Tiny_macrocysts_regulators"/>
</dbReference>
<dbReference type="PANTHER" id="PTHR31600:SF2">
    <property type="entry name" value="GAMETE ENRICHED GENE 10 PROTEIN-RELATED"/>
    <property type="match status" value="1"/>
</dbReference>
<sequence>MAYVRWHLQVDERTACVCIIDAGGTIQMANKNLLKMFGYKKAELEGKNISLLMPQPFSGRHNSYLRNYVTTGKAKILDTQRQASGHGHGPGTDLEIPVVALHKARYVFPVSIYVTKVSGGGADALFMGSIAPAAEDPGTVRAWVTSGGLALCVDRRFTDWLGRGQADCEGRPFASLADEPRRLEDLLLRASQATAEELHGGKVALQGVELVHKYAGTVRVDITIDLGGTDDQRLFVASLRRHGHADDYLMALDKKGHVTYATSALATLLGTTPESMARQEVGRFMAQPFAQLHSKWFKVGRDGKEHGMGL</sequence>
<dbReference type="GO" id="GO:0005524">
    <property type="term" value="F:ATP binding"/>
    <property type="evidence" value="ECO:0007669"/>
    <property type="project" value="UniProtKB-KW"/>
</dbReference>
<evidence type="ECO:0000256" key="1">
    <source>
        <dbReference type="ARBA" id="ARBA00022543"/>
    </source>
</evidence>
<dbReference type="KEGG" id="mng:MNEG_4103"/>
<dbReference type="OrthoDB" id="514414at2759"/>
<keyword evidence="1" id="KW-0157">Chromophore</keyword>
<keyword evidence="1" id="KW-0675">Receptor</keyword>